<evidence type="ECO:0000256" key="2">
    <source>
        <dbReference type="SAM" id="MobiDB-lite"/>
    </source>
</evidence>
<sequence length="628" mass="71840">MRRTRIKGVANIPQRKKVDLSQKAEEDGKNKTDVTITGHDGSIKACPTKSENTETETKIAQEEIIERTEKADIHKSIDVHSKVCPPQLENIEAGRKIIKEEIIQRTGIADIDNSKNVSGFDCSTEQKELQKIIKEDILSFEETEEDKNISAASSTENEKNISILENVIVRNASEALESFEIVNETTSSSLIENVIEEPKKKLLPLTRAIKPKIPVCPSNKRAQKGEEILKNINNNENVNRIDINSDINEKSEREAHEKTASKEQNVLVHPQSPQISINSPGIRRLKSPVNNVMNIRKIASPHASGGSDTEYPPPPASPNKVNRNRIKAIPRLGYRKISFSASESEDESKRSSQRTRNDSQSSNISEIQESIPEQPMTPKAKEFSSVIHRKCRRTEWSRKLAEARREFTRKFLYGKPDHKKLTMIDLIFYNPTTNQLKKENKTSISETKEDEKTEEDVDNPSEKEEDPPDNSQVEEDTKISDEENEMPAPQIKIGPSGEIILDEKSLTIENKQTKKNREDLQKSKLIDGNSDRPYGVFRKIKRSKDWSQSETLRFYKALSTIGTDFSLMCELFPNRTRRELKMKFKKEEKINQSLIDQAVMEPCSFDFEELKKEFQLVEIEKRELEKQK</sequence>
<protein>
    <recommendedName>
        <fullName evidence="3">Myb-like domain-containing protein</fullName>
    </recommendedName>
</protein>
<dbReference type="Pfam" id="PF15963">
    <property type="entry name" value="Myb_DNA-bind_7"/>
    <property type="match status" value="1"/>
</dbReference>
<dbReference type="PANTHER" id="PTHR22929">
    <property type="entry name" value="RNA POLYMERASE III TRANSCRIPTION INITIATION FACTOR B"/>
    <property type="match status" value="1"/>
</dbReference>
<evidence type="ECO:0000313" key="4">
    <source>
        <dbReference type="EMBL" id="KAL3285984.1"/>
    </source>
</evidence>
<feature type="compositionally biased region" description="Basic and acidic residues" evidence="2">
    <location>
        <begin position="16"/>
        <end position="32"/>
    </location>
</feature>
<feature type="compositionally biased region" description="Acidic residues" evidence="2">
    <location>
        <begin position="452"/>
        <end position="474"/>
    </location>
</feature>
<organism evidence="4 5">
    <name type="scientific">Cryptolaemus montrouzieri</name>
    <dbReference type="NCBI Taxonomy" id="559131"/>
    <lineage>
        <taxon>Eukaryota</taxon>
        <taxon>Metazoa</taxon>
        <taxon>Ecdysozoa</taxon>
        <taxon>Arthropoda</taxon>
        <taxon>Hexapoda</taxon>
        <taxon>Insecta</taxon>
        <taxon>Pterygota</taxon>
        <taxon>Neoptera</taxon>
        <taxon>Endopterygota</taxon>
        <taxon>Coleoptera</taxon>
        <taxon>Polyphaga</taxon>
        <taxon>Cucujiformia</taxon>
        <taxon>Coccinelloidea</taxon>
        <taxon>Coccinellidae</taxon>
        <taxon>Scymninae</taxon>
        <taxon>Scymnini</taxon>
        <taxon>Cryptolaemus</taxon>
    </lineage>
</organism>
<dbReference type="InterPro" id="IPR001005">
    <property type="entry name" value="SANT/Myb"/>
</dbReference>
<name>A0ABD2P5A5_9CUCU</name>
<proteinExistence type="predicted"/>
<dbReference type="AlphaFoldDB" id="A0ABD2P5A5"/>
<dbReference type="Proteomes" id="UP001516400">
    <property type="component" value="Unassembled WGS sequence"/>
</dbReference>
<dbReference type="GO" id="GO:0005634">
    <property type="term" value="C:nucleus"/>
    <property type="evidence" value="ECO:0007669"/>
    <property type="project" value="UniProtKB-SubCell"/>
</dbReference>
<evidence type="ECO:0000259" key="3">
    <source>
        <dbReference type="SMART" id="SM00717"/>
    </source>
</evidence>
<evidence type="ECO:0000313" key="5">
    <source>
        <dbReference type="Proteomes" id="UP001516400"/>
    </source>
</evidence>
<dbReference type="SUPFAM" id="SSF46689">
    <property type="entry name" value="Homeodomain-like"/>
    <property type="match status" value="1"/>
</dbReference>
<gene>
    <name evidence="4" type="ORF">HHI36_000498</name>
</gene>
<feature type="compositionally biased region" description="Basic and acidic residues" evidence="2">
    <location>
        <begin position="438"/>
        <end position="451"/>
    </location>
</feature>
<accession>A0ABD2P5A5</accession>
<feature type="region of interest" description="Disordered" evidence="2">
    <location>
        <begin position="1"/>
        <end position="57"/>
    </location>
</feature>
<keyword evidence="5" id="KW-1185">Reference proteome</keyword>
<evidence type="ECO:0000256" key="1">
    <source>
        <dbReference type="ARBA" id="ARBA00004123"/>
    </source>
</evidence>
<feature type="domain" description="Myb-like" evidence="3">
    <location>
        <begin position="542"/>
        <end position="590"/>
    </location>
</feature>
<dbReference type="SMART" id="SM00717">
    <property type="entry name" value="SANT"/>
    <property type="match status" value="1"/>
</dbReference>
<feature type="compositionally biased region" description="Low complexity" evidence="2">
    <location>
        <begin position="359"/>
        <end position="374"/>
    </location>
</feature>
<dbReference type="InterPro" id="IPR039467">
    <property type="entry name" value="TFIIIB_B''_Myb"/>
</dbReference>
<dbReference type="PANTHER" id="PTHR22929:SF0">
    <property type="entry name" value="TRANSCRIPTION FACTOR TFIIIB COMPONENT B'' HOMOLOG"/>
    <property type="match status" value="1"/>
</dbReference>
<reference evidence="4 5" key="1">
    <citation type="journal article" date="2021" name="BMC Biol.">
        <title>Horizontally acquired antibacterial genes associated with adaptive radiation of ladybird beetles.</title>
        <authorList>
            <person name="Li H.S."/>
            <person name="Tang X.F."/>
            <person name="Huang Y.H."/>
            <person name="Xu Z.Y."/>
            <person name="Chen M.L."/>
            <person name="Du X.Y."/>
            <person name="Qiu B.Y."/>
            <person name="Chen P.T."/>
            <person name="Zhang W."/>
            <person name="Slipinski A."/>
            <person name="Escalona H.E."/>
            <person name="Waterhouse R.M."/>
            <person name="Zwick A."/>
            <person name="Pang H."/>
        </authorList>
    </citation>
    <scope>NUCLEOTIDE SEQUENCE [LARGE SCALE GENOMIC DNA]</scope>
    <source>
        <strain evidence="4">SYSU2018</strain>
    </source>
</reference>
<comment type="caution">
    <text evidence="4">The sequence shown here is derived from an EMBL/GenBank/DDBJ whole genome shotgun (WGS) entry which is preliminary data.</text>
</comment>
<feature type="region of interest" description="Disordered" evidence="2">
    <location>
        <begin position="300"/>
        <end position="385"/>
    </location>
</feature>
<comment type="subcellular location">
    <subcellularLocation>
        <location evidence="1">Nucleus</location>
    </subcellularLocation>
</comment>
<dbReference type="InterPro" id="IPR009057">
    <property type="entry name" value="Homeodomain-like_sf"/>
</dbReference>
<dbReference type="EMBL" id="JABFTP020000185">
    <property type="protein sequence ID" value="KAL3285984.1"/>
    <property type="molecule type" value="Genomic_DNA"/>
</dbReference>
<feature type="region of interest" description="Disordered" evidence="2">
    <location>
        <begin position="254"/>
        <end position="285"/>
    </location>
</feature>
<feature type="region of interest" description="Disordered" evidence="2">
    <location>
        <begin position="438"/>
        <end position="493"/>
    </location>
</feature>